<evidence type="ECO:0000256" key="6">
    <source>
        <dbReference type="ARBA" id="ARBA00022454"/>
    </source>
</evidence>
<keyword evidence="17" id="KW-1185">Reference proteome</keyword>
<dbReference type="STRING" id="1109443.G4TG26"/>
<sequence>MYAEAPRTPLRRGSQRYLAESKPFRASTSSAGEHDGEPTPWSSLEGTFHEIADELEGFMKNLQQIKLITQKLEERAESVAMFLQAQRMNTYCVEFPQAPTDVSFEQYAIREAQRVRARTPTKIEAPSDPKTPRDANREHDRTFATNSAAYTPVAPTKEPPKKTTGIAKPGAMTNKMRKERLSTVDTVINLLPLEFRGNDPQLRKTAEAVINALMDAKRPLKITEIAKGPLLPQAKVNKCLIGLVNAKAAIKSTEQGVSHYAFAKSCLP</sequence>
<dbReference type="Pfam" id="PF08653">
    <property type="entry name" value="DASH_Dam1"/>
    <property type="match status" value="1"/>
</dbReference>
<keyword evidence="7" id="KW-0963">Cytoplasm</keyword>
<name>G4TG26_SERID</name>
<dbReference type="PANTHER" id="PTHR28113">
    <property type="entry name" value="DASH COMPLEX SUBUNIT DAM1"/>
    <property type="match status" value="1"/>
</dbReference>
<protein>
    <recommendedName>
        <fullName evidence="5">DASH complex subunit DAM1</fullName>
    </recommendedName>
    <alternativeName>
        <fullName evidence="14">Outer kinetochore protein DAM1</fullName>
    </alternativeName>
</protein>
<evidence type="ECO:0000256" key="14">
    <source>
        <dbReference type="ARBA" id="ARBA00030453"/>
    </source>
</evidence>
<dbReference type="OrthoDB" id="5586015at2759"/>
<comment type="subcellular location">
    <subcellularLocation>
        <location evidence="3">Chromosome</location>
        <location evidence="3">Centromere</location>
        <location evidence="3">Kinetochore</location>
    </subcellularLocation>
    <subcellularLocation>
        <location evidence="2">Cytoplasm</location>
        <location evidence="2">Cytoskeleton</location>
        <location evidence="2">Spindle</location>
    </subcellularLocation>
    <subcellularLocation>
        <location evidence="1">Nucleus</location>
    </subcellularLocation>
</comment>
<feature type="region of interest" description="Disordered" evidence="15">
    <location>
        <begin position="1"/>
        <end position="42"/>
    </location>
</feature>
<evidence type="ECO:0000256" key="5">
    <source>
        <dbReference type="ARBA" id="ARBA00020497"/>
    </source>
</evidence>
<evidence type="ECO:0000313" key="17">
    <source>
        <dbReference type="Proteomes" id="UP000007148"/>
    </source>
</evidence>
<evidence type="ECO:0000256" key="11">
    <source>
        <dbReference type="ARBA" id="ARBA00023212"/>
    </source>
</evidence>
<keyword evidence="13" id="KW-0137">Centromere</keyword>
<evidence type="ECO:0000256" key="7">
    <source>
        <dbReference type="ARBA" id="ARBA00022490"/>
    </source>
</evidence>
<dbReference type="OMA" id="YGLKMNA"/>
<dbReference type="InParanoid" id="G4TG26"/>
<dbReference type="InterPro" id="IPR013962">
    <property type="entry name" value="DASH_Dam1"/>
</dbReference>
<evidence type="ECO:0000256" key="13">
    <source>
        <dbReference type="ARBA" id="ARBA00023328"/>
    </source>
</evidence>
<dbReference type="GO" id="GO:1990537">
    <property type="term" value="C:mitotic spindle polar microtubule"/>
    <property type="evidence" value="ECO:0007669"/>
    <property type="project" value="TreeGrafter"/>
</dbReference>
<dbReference type="eggNOG" id="ENOG502S08R">
    <property type="taxonomic scope" value="Eukaryota"/>
</dbReference>
<evidence type="ECO:0000313" key="16">
    <source>
        <dbReference type="EMBL" id="CCA70255.1"/>
    </source>
</evidence>
<accession>G4TG26</accession>
<dbReference type="GO" id="GO:0042729">
    <property type="term" value="C:DASH complex"/>
    <property type="evidence" value="ECO:0007669"/>
    <property type="project" value="InterPro"/>
</dbReference>
<dbReference type="PANTHER" id="PTHR28113:SF1">
    <property type="entry name" value="DASH COMPLEX SUBUNIT DAM1"/>
    <property type="match status" value="1"/>
</dbReference>
<reference evidence="16 17" key="1">
    <citation type="journal article" date="2011" name="PLoS Pathog.">
        <title>Endophytic Life Strategies Decoded by Genome and Transcriptome Analyses of the Mutualistic Root Symbiont Piriformospora indica.</title>
        <authorList>
            <person name="Zuccaro A."/>
            <person name="Lahrmann U."/>
            <person name="Guldener U."/>
            <person name="Langen G."/>
            <person name="Pfiffi S."/>
            <person name="Biedenkopf D."/>
            <person name="Wong P."/>
            <person name="Samans B."/>
            <person name="Grimm C."/>
            <person name="Basiewicz M."/>
            <person name="Murat C."/>
            <person name="Martin F."/>
            <person name="Kogel K.H."/>
        </authorList>
    </citation>
    <scope>NUCLEOTIDE SEQUENCE [LARGE SCALE GENOMIC DNA]</scope>
    <source>
        <strain evidence="16 17">DSM 11827</strain>
    </source>
</reference>
<evidence type="ECO:0000256" key="1">
    <source>
        <dbReference type="ARBA" id="ARBA00004123"/>
    </source>
</evidence>
<keyword evidence="6" id="KW-0158">Chromosome</keyword>
<keyword evidence="11" id="KW-0206">Cytoskeleton</keyword>
<keyword evidence="8" id="KW-0493">Microtubule</keyword>
<comment type="similarity">
    <text evidence="4">Belongs to the DASH complex DAM1 family.</text>
</comment>
<dbReference type="Proteomes" id="UP000007148">
    <property type="component" value="Unassembled WGS sequence"/>
</dbReference>
<evidence type="ECO:0000256" key="12">
    <source>
        <dbReference type="ARBA" id="ARBA00023242"/>
    </source>
</evidence>
<evidence type="ECO:0000256" key="10">
    <source>
        <dbReference type="ARBA" id="ARBA00022838"/>
    </source>
</evidence>
<dbReference type="GO" id="GO:1990758">
    <property type="term" value="P:mitotic sister chromatid biorientation"/>
    <property type="evidence" value="ECO:0007669"/>
    <property type="project" value="TreeGrafter"/>
</dbReference>
<feature type="compositionally biased region" description="Basic and acidic residues" evidence="15">
    <location>
        <begin position="125"/>
        <end position="139"/>
    </location>
</feature>
<evidence type="ECO:0000256" key="8">
    <source>
        <dbReference type="ARBA" id="ARBA00022701"/>
    </source>
</evidence>
<evidence type="ECO:0000256" key="2">
    <source>
        <dbReference type="ARBA" id="ARBA00004186"/>
    </source>
</evidence>
<dbReference type="GO" id="GO:0044732">
    <property type="term" value="C:mitotic spindle pole body"/>
    <property type="evidence" value="ECO:0007669"/>
    <property type="project" value="TreeGrafter"/>
</dbReference>
<evidence type="ECO:0000256" key="9">
    <source>
        <dbReference type="ARBA" id="ARBA00022829"/>
    </source>
</evidence>
<evidence type="ECO:0000256" key="15">
    <source>
        <dbReference type="SAM" id="MobiDB-lite"/>
    </source>
</evidence>
<keyword evidence="9" id="KW-0159">Chromosome partition</keyword>
<evidence type="ECO:0000256" key="4">
    <source>
        <dbReference type="ARBA" id="ARBA00010073"/>
    </source>
</evidence>
<dbReference type="EMBL" id="CAFZ01000077">
    <property type="protein sequence ID" value="CCA70255.1"/>
    <property type="molecule type" value="Genomic_DNA"/>
</dbReference>
<keyword evidence="10" id="KW-0995">Kinetochore</keyword>
<organism evidence="16 17">
    <name type="scientific">Serendipita indica (strain DSM 11827)</name>
    <name type="common">Root endophyte fungus</name>
    <name type="synonym">Piriformospora indica</name>
    <dbReference type="NCBI Taxonomy" id="1109443"/>
    <lineage>
        <taxon>Eukaryota</taxon>
        <taxon>Fungi</taxon>
        <taxon>Dikarya</taxon>
        <taxon>Basidiomycota</taxon>
        <taxon>Agaricomycotina</taxon>
        <taxon>Agaricomycetes</taxon>
        <taxon>Sebacinales</taxon>
        <taxon>Serendipitaceae</taxon>
        <taxon>Serendipita</taxon>
    </lineage>
</organism>
<proteinExistence type="inferred from homology"/>
<dbReference type="AlphaFoldDB" id="G4TG26"/>
<comment type="caution">
    <text evidence="16">The sequence shown here is derived from an EMBL/GenBank/DDBJ whole genome shotgun (WGS) entry which is preliminary data.</text>
</comment>
<keyword evidence="12" id="KW-0539">Nucleus</keyword>
<evidence type="ECO:0000256" key="3">
    <source>
        <dbReference type="ARBA" id="ARBA00004629"/>
    </source>
</evidence>
<dbReference type="HOGENOM" id="CLU_066250_0_0_1"/>
<feature type="region of interest" description="Disordered" evidence="15">
    <location>
        <begin position="115"/>
        <end position="139"/>
    </location>
</feature>
<gene>
    <name evidence="16" type="ORF">PIIN_04194</name>
</gene>